<keyword evidence="2" id="KW-0812">Transmembrane</keyword>
<accession>A0A1F6A2J6</accession>
<evidence type="ECO:0000313" key="3">
    <source>
        <dbReference type="EMBL" id="OGG18824.1"/>
    </source>
</evidence>
<gene>
    <name evidence="3" type="ORF">A3D78_02305</name>
</gene>
<dbReference type="EMBL" id="MFJM01000014">
    <property type="protein sequence ID" value="OGG18824.1"/>
    <property type="molecule type" value="Genomic_DNA"/>
</dbReference>
<dbReference type="Gene3D" id="3.40.190.10">
    <property type="entry name" value="Periplasmic binding protein-like II"/>
    <property type="match status" value="1"/>
</dbReference>
<feature type="transmembrane region" description="Helical" evidence="2">
    <location>
        <begin position="78"/>
        <end position="100"/>
    </location>
</feature>
<protein>
    <recommendedName>
        <fullName evidence="5">Extracellular solute-binding protein family 1</fullName>
    </recommendedName>
</protein>
<evidence type="ECO:0000313" key="4">
    <source>
        <dbReference type="Proteomes" id="UP000176253"/>
    </source>
</evidence>
<dbReference type="AlphaFoldDB" id="A0A1F6A2J6"/>
<keyword evidence="2" id="KW-1133">Transmembrane helix</keyword>
<dbReference type="STRING" id="1798383.A3D78_02305"/>
<dbReference type="InterPro" id="IPR050490">
    <property type="entry name" value="Bact_solute-bd_prot1"/>
</dbReference>
<feature type="compositionally biased region" description="Polar residues" evidence="1">
    <location>
        <begin position="1"/>
        <end position="18"/>
    </location>
</feature>
<dbReference type="PANTHER" id="PTHR43649:SF12">
    <property type="entry name" value="DIACETYLCHITOBIOSE BINDING PROTEIN DASA"/>
    <property type="match status" value="1"/>
</dbReference>
<feature type="region of interest" description="Disordered" evidence="1">
    <location>
        <begin position="1"/>
        <end position="69"/>
    </location>
</feature>
<comment type="caution">
    <text evidence="3">The sequence shown here is derived from an EMBL/GenBank/DDBJ whole genome shotgun (WGS) entry which is preliminary data.</text>
</comment>
<dbReference type="Proteomes" id="UP000176253">
    <property type="component" value="Unassembled WGS sequence"/>
</dbReference>
<reference evidence="3 4" key="1">
    <citation type="journal article" date="2016" name="Nat. Commun.">
        <title>Thousands of microbial genomes shed light on interconnected biogeochemical processes in an aquifer system.</title>
        <authorList>
            <person name="Anantharaman K."/>
            <person name="Brown C.T."/>
            <person name="Hug L.A."/>
            <person name="Sharon I."/>
            <person name="Castelle C.J."/>
            <person name="Probst A.J."/>
            <person name="Thomas B.C."/>
            <person name="Singh A."/>
            <person name="Wilkins M.J."/>
            <person name="Karaoz U."/>
            <person name="Brodie E.L."/>
            <person name="Williams K.H."/>
            <person name="Hubbard S.S."/>
            <person name="Banfield J.F."/>
        </authorList>
    </citation>
    <scope>NUCLEOTIDE SEQUENCE [LARGE SCALE GENOMIC DNA]</scope>
</reference>
<evidence type="ECO:0000256" key="1">
    <source>
        <dbReference type="SAM" id="MobiDB-lite"/>
    </source>
</evidence>
<keyword evidence="2" id="KW-0472">Membrane</keyword>
<sequence>MDNSSKQNTDASPVSGQIFSDKESAYQEAVSSPVEDLKQEDLYSESPPPASYPEGVSPPPPEMAAPPPPFVEDPRRKILFLALFIIIILSLGFLLIRFLLSRFRPATTNNTVNITLNYWGLWEEETVFKPIIEDYQKKNQGITIKYLRQNPIDYRERLQAAIEREEGPDLFRFHNTWLPMLSGILSPLPKDVMADEEFSKTFYPVASSDLKAGNAFYGLPLEIDGLLLFYNEDILKGANVPVPKTWVDVQNSISKLTVKEDNRIITSAIALGVAENIEHFSDILGLMMLQNGTVLNKSLFICPDPKDTDCAIQALKFYRQFADPPNNTWDNSLENSVNAFAGGKVAMIFAPAWQANVIQIISPDLNFKTAKVPQLPCNQDPCPEVHWASYWVEGVNNKSKYKKEAWQFLKYLVSSEVQQALYAEQIKIRKLFGEPYSRVDLAKNLNDNPYLAPLLESAPRMQSFYLTSRTFDGDTGLNSTLINYFKDAVNSLIEKGASEESVLKTADSGFQQVFQRFGLSSQ</sequence>
<dbReference type="Pfam" id="PF01547">
    <property type="entry name" value="SBP_bac_1"/>
    <property type="match status" value="1"/>
</dbReference>
<organism evidence="3 4">
    <name type="scientific">Candidatus Gottesmanbacteria bacterium RIFCSPHIGHO2_02_FULL_39_14</name>
    <dbReference type="NCBI Taxonomy" id="1798383"/>
    <lineage>
        <taxon>Bacteria</taxon>
        <taxon>Candidatus Gottesmaniibacteriota</taxon>
    </lineage>
</organism>
<evidence type="ECO:0008006" key="5">
    <source>
        <dbReference type="Google" id="ProtNLM"/>
    </source>
</evidence>
<dbReference type="SUPFAM" id="SSF53850">
    <property type="entry name" value="Periplasmic binding protein-like II"/>
    <property type="match status" value="1"/>
</dbReference>
<proteinExistence type="predicted"/>
<dbReference type="InterPro" id="IPR006059">
    <property type="entry name" value="SBP"/>
</dbReference>
<feature type="compositionally biased region" description="Pro residues" evidence="1">
    <location>
        <begin position="46"/>
        <end position="69"/>
    </location>
</feature>
<evidence type="ECO:0000256" key="2">
    <source>
        <dbReference type="SAM" id="Phobius"/>
    </source>
</evidence>
<name>A0A1F6A2J6_9BACT</name>
<dbReference type="PANTHER" id="PTHR43649">
    <property type="entry name" value="ARABINOSE-BINDING PROTEIN-RELATED"/>
    <property type="match status" value="1"/>
</dbReference>